<dbReference type="InterPro" id="IPR027417">
    <property type="entry name" value="P-loop_NTPase"/>
</dbReference>
<dbReference type="InterPro" id="IPR035412">
    <property type="entry name" value="Terminase_L_N"/>
</dbReference>
<dbReference type="Proteomes" id="UP000321807">
    <property type="component" value="Chromosome"/>
</dbReference>
<dbReference type="Gene3D" id="3.30.420.240">
    <property type="match status" value="1"/>
</dbReference>
<evidence type="ECO:0000259" key="1">
    <source>
        <dbReference type="Pfam" id="PF04466"/>
    </source>
</evidence>
<gene>
    <name evidence="2" type="ORF">CS053_08365</name>
</gene>
<accession>A0A5B9DWX3</accession>
<organism evidence="2 3">
    <name type="scientific">Rhodanobacter glycinis</name>
    <dbReference type="NCBI Taxonomy" id="582702"/>
    <lineage>
        <taxon>Bacteria</taxon>
        <taxon>Pseudomonadati</taxon>
        <taxon>Pseudomonadota</taxon>
        <taxon>Gammaproteobacteria</taxon>
        <taxon>Lysobacterales</taxon>
        <taxon>Rhodanobacteraceae</taxon>
        <taxon>Rhodanobacter</taxon>
    </lineage>
</organism>
<dbReference type="AlphaFoldDB" id="A0A5B9DWX3"/>
<dbReference type="InterPro" id="IPR006437">
    <property type="entry name" value="Phage_terminase_lsu"/>
</dbReference>
<feature type="domain" description="Phage terminase large subunit N-terminal" evidence="1">
    <location>
        <begin position="27"/>
        <end position="215"/>
    </location>
</feature>
<dbReference type="PANTHER" id="PTHR39184">
    <property type="match status" value="1"/>
</dbReference>
<dbReference type="PANTHER" id="PTHR39184:SF1">
    <property type="entry name" value="PBSX PHAGE TERMINASE LARGE SUBUNIT"/>
    <property type="match status" value="1"/>
</dbReference>
<protein>
    <submittedName>
        <fullName evidence="2">PBSX family phage terminase large subunit</fullName>
    </submittedName>
</protein>
<reference evidence="2 3" key="1">
    <citation type="submission" date="2019-08" db="EMBL/GenBank/DDBJ databases">
        <title>Complete genome sequence of Rhodanobacter glycinis strain T01E-68 isolated from tomato root.</title>
        <authorList>
            <person name="Weon H.-Y."/>
            <person name="Lee S.A."/>
        </authorList>
    </citation>
    <scope>NUCLEOTIDE SEQUENCE [LARGE SCALE GENOMIC DNA]</scope>
    <source>
        <strain evidence="2 3">T01E-68</strain>
    </source>
</reference>
<dbReference type="KEGG" id="rgl:CS053_08365"/>
<dbReference type="EMBL" id="CP042807">
    <property type="protein sequence ID" value="QEE24513.1"/>
    <property type="molecule type" value="Genomic_DNA"/>
</dbReference>
<dbReference type="Pfam" id="PF04466">
    <property type="entry name" value="Terminase_3"/>
    <property type="match status" value="1"/>
</dbReference>
<dbReference type="InterPro" id="IPR052380">
    <property type="entry name" value="Viral_DNA_packaging_terminase"/>
</dbReference>
<dbReference type="NCBIfam" id="TIGR01547">
    <property type="entry name" value="phage_term_2"/>
    <property type="match status" value="1"/>
</dbReference>
<dbReference type="Gene3D" id="3.40.50.300">
    <property type="entry name" value="P-loop containing nucleotide triphosphate hydrolases"/>
    <property type="match status" value="1"/>
</dbReference>
<sequence length="472" mass="52905">MQVSSPAAKAPTLNPALRNFWLEPARNRVLYGGRDSSKSWDAAGFAVFLAQRCRIRVCCARQFQNKIAESVYTLLKIQIERFGLQREFKITDNSIIHRGTGSEFLFYGLWRHIDEIKSLEGIDILWIEEAHNLTESQWEILEPTIRKEGSQVWVIFNPKLATDFTYKRFVVSPPPNTVKRLINYTENPFLSTTSRKIIEAMKASDPEQFEHIYLGVPRTDDDGVIIKRSWIEASIDADKALGFSAEGSRRIGFDVADGGADKCANVFAHGSVVSWADEWKAKDDELLKSCSRTYNAARDREASIAYDSIGVGAMAGSKFQEINALSKADGSNFHVSYQKFNAGGAVHKPDDTYQPGITNKDMFSNIKAQAWWMVADRFRNTYNAIKNDETFAVDKMISISSDCPFLEKLIDELSTPKRDYDQNGRVKVESKKDLAKPNRQGGPVPSPNLADAFIMCFPPGGNALDIWAALAA</sequence>
<dbReference type="RefSeq" id="WP_147627106.1">
    <property type="nucleotide sequence ID" value="NZ_CP042807.1"/>
</dbReference>
<proteinExistence type="predicted"/>
<evidence type="ECO:0000313" key="3">
    <source>
        <dbReference type="Proteomes" id="UP000321807"/>
    </source>
</evidence>
<evidence type="ECO:0000313" key="2">
    <source>
        <dbReference type="EMBL" id="QEE24513.1"/>
    </source>
</evidence>
<name>A0A5B9DWX3_9GAMM</name>